<protein>
    <recommendedName>
        <fullName evidence="4">Alpha/beta hydrolase family protein</fullName>
    </recommendedName>
</protein>
<name>A0A5C5VJ98_9BACT</name>
<dbReference type="OrthoDB" id="231913at2"/>
<keyword evidence="3" id="KW-1185">Reference proteome</keyword>
<comment type="caution">
    <text evidence="2">The sequence shown here is derived from an EMBL/GenBank/DDBJ whole genome shotgun (WGS) entry which is preliminary data.</text>
</comment>
<keyword evidence="1" id="KW-0812">Transmembrane</keyword>
<dbReference type="EMBL" id="SIHJ01000001">
    <property type="protein sequence ID" value="TWT37782.1"/>
    <property type="molecule type" value="Genomic_DNA"/>
</dbReference>
<feature type="transmembrane region" description="Helical" evidence="1">
    <location>
        <begin position="242"/>
        <end position="263"/>
    </location>
</feature>
<keyword evidence="1" id="KW-1133">Transmembrane helix</keyword>
<evidence type="ECO:0008006" key="4">
    <source>
        <dbReference type="Google" id="ProtNLM"/>
    </source>
</evidence>
<dbReference type="SUPFAM" id="SSF53474">
    <property type="entry name" value="alpha/beta-Hydrolases"/>
    <property type="match status" value="1"/>
</dbReference>
<evidence type="ECO:0000256" key="1">
    <source>
        <dbReference type="SAM" id="Phobius"/>
    </source>
</evidence>
<dbReference type="InterPro" id="IPR029058">
    <property type="entry name" value="AB_hydrolase_fold"/>
</dbReference>
<dbReference type="AlphaFoldDB" id="A0A5C5VJ98"/>
<dbReference type="Proteomes" id="UP000316714">
    <property type="component" value="Unassembled WGS sequence"/>
</dbReference>
<keyword evidence="1" id="KW-0472">Membrane</keyword>
<sequence>MSQPSLAAAPPSEELAILVHGTFAGAESHTGDKWWQEGSEVSQALQDRLPDGVRIAADEEVFHWSGENGERARSRAASQLLQRLRPLEEEGKPYHLVGHSHGGSVIWMALRMSLVAGKPLNGLRSWTTVGTPFLHQSSRSPWHPINLLSFLVGLALLRPAFAAAKGLLTLLFDAAAGHPIAITLKDSSEAGYMSILRAPFLALLERMGVSVERTEAGIHLGSFDPAGDLSLLQYLLFTREGLLLFGVILLFGYICLHLSLMAVRPAIESIRIRAEKRLQRKAFARYGGRWLGLWSPDDEAINGLRATLKLSVSFVKRIAPSDRVFLTDNLELVSRPYYWVFGPVFNHLLRPVVDSLVRGVLARSAQGNDRPTTQVVDVKPTPVDDAPGAMPLPPSVQKEILDESNRHAGGVAPLLRQLLACPTFSTGLESISNQLSGRELVHTSYFDHPDVLDLISCNVALESGAESPAAAELPGRPAIVEWFSAFKRGVAEDDLEGSRIFAYAAQPEAIPEPPRRRAG</sequence>
<accession>A0A5C5VJ98</accession>
<reference evidence="2 3" key="1">
    <citation type="submission" date="2019-02" db="EMBL/GenBank/DDBJ databases">
        <title>Deep-cultivation of Planctomycetes and their phenomic and genomic characterization uncovers novel biology.</title>
        <authorList>
            <person name="Wiegand S."/>
            <person name="Jogler M."/>
            <person name="Boedeker C."/>
            <person name="Pinto D."/>
            <person name="Vollmers J."/>
            <person name="Rivas-Marin E."/>
            <person name="Kohn T."/>
            <person name="Peeters S.H."/>
            <person name="Heuer A."/>
            <person name="Rast P."/>
            <person name="Oberbeckmann S."/>
            <person name="Bunk B."/>
            <person name="Jeske O."/>
            <person name="Meyerdierks A."/>
            <person name="Storesund J.E."/>
            <person name="Kallscheuer N."/>
            <person name="Luecker S."/>
            <person name="Lage O.M."/>
            <person name="Pohl T."/>
            <person name="Merkel B.J."/>
            <person name="Hornburger P."/>
            <person name="Mueller R.-W."/>
            <person name="Bruemmer F."/>
            <person name="Labrenz M."/>
            <person name="Spormann A.M."/>
            <person name="Op Den Camp H."/>
            <person name="Overmann J."/>
            <person name="Amann R."/>
            <person name="Jetten M.S.M."/>
            <person name="Mascher T."/>
            <person name="Medema M.H."/>
            <person name="Devos D.P."/>
            <person name="Kaster A.-K."/>
            <person name="Ovreas L."/>
            <person name="Rohde M."/>
            <person name="Galperin M.Y."/>
            <person name="Jogler C."/>
        </authorList>
    </citation>
    <scope>NUCLEOTIDE SEQUENCE [LARGE SCALE GENOMIC DNA]</scope>
    <source>
        <strain evidence="2 3">KOR34</strain>
    </source>
</reference>
<evidence type="ECO:0000313" key="3">
    <source>
        <dbReference type="Proteomes" id="UP000316714"/>
    </source>
</evidence>
<proteinExistence type="predicted"/>
<dbReference type="RefSeq" id="WP_146565090.1">
    <property type="nucleotide sequence ID" value="NZ_SIHJ01000001.1"/>
</dbReference>
<gene>
    <name evidence="2" type="ORF">KOR34_27450</name>
</gene>
<organism evidence="2 3">
    <name type="scientific">Posidoniimonas corsicana</name>
    <dbReference type="NCBI Taxonomy" id="1938618"/>
    <lineage>
        <taxon>Bacteria</taxon>
        <taxon>Pseudomonadati</taxon>
        <taxon>Planctomycetota</taxon>
        <taxon>Planctomycetia</taxon>
        <taxon>Pirellulales</taxon>
        <taxon>Lacipirellulaceae</taxon>
        <taxon>Posidoniimonas</taxon>
    </lineage>
</organism>
<evidence type="ECO:0000313" key="2">
    <source>
        <dbReference type="EMBL" id="TWT37782.1"/>
    </source>
</evidence>
<dbReference type="Gene3D" id="3.40.50.1820">
    <property type="entry name" value="alpha/beta hydrolase"/>
    <property type="match status" value="1"/>
</dbReference>